<proteinExistence type="inferred from homology"/>
<dbReference type="PANTHER" id="PTHR43876">
    <property type="entry name" value="UBIQUINONE BIOSYNTHESIS MONOOXYGENASE COQ6, MITOCHONDRIAL"/>
    <property type="match status" value="1"/>
</dbReference>
<sequence>MSKKVVSQAYLAPLKGAIQYDVIIIGAGIVGLTLAIGLAKQSLKVVLVDAGKQPKQPKPIKGDKAPVFNARVSAISSASEALLKDLDVWDKIARMQPYTHMHVWDTDGFGEIAFDTHSVPTMGTPKLALGHIIENEVINAALFEQLTHYANADCYFNAKASDLHTNESGASLLIEPNKAEAFHASAKLLVGADGANSKVRSSFGFTHTFWDYDHHGIVANVSTQYAHGNTARQAFTPFGPLAFLPLSDPHQSSIVFSQQSNQAAKLMDLNDAEFEKALQVAINNHYGSVTLNTPRVDFPLRMRYANKWTCKHVAIIGDAAHTIHPLAGQGANLGISDVLTLLDIVAKHKDSLGEVGMLRKYERCRKAEAMKVIATMEGFKRLFDGEQAFKKLIRNVGLLGANKLPGVKAFFIAQAMG</sequence>
<comment type="pathway">
    <text evidence="2">Cofactor biosynthesis; ubiquinone biosynthesis.</text>
</comment>
<evidence type="ECO:0000256" key="2">
    <source>
        <dbReference type="ARBA" id="ARBA00004749"/>
    </source>
</evidence>
<keyword evidence="5" id="KW-0274">FAD</keyword>
<reference evidence="10 11" key="1">
    <citation type="journal article" date="2012" name="J. Bacteriol.">
        <title>Genome sequence of proteorhodopsin-containing sea ice bacterium Glaciecola punicea ACAM 611T.</title>
        <authorList>
            <person name="Qin Q.-L."/>
            <person name="Xie B.-B."/>
            <person name="Shu Y.-L."/>
            <person name="Rong J.-C."/>
            <person name="Zhao D.-L."/>
            <person name="Zhang X.-Y."/>
            <person name="Chen X.-L."/>
            <person name="Zhou B.-C."/>
            <person name="Zhanga Y.-Z."/>
        </authorList>
    </citation>
    <scope>NUCLEOTIDE SEQUENCE [LARGE SCALE GENOMIC DNA]</scope>
    <source>
        <strain evidence="10 11">ACAM 611</strain>
    </source>
</reference>
<evidence type="ECO:0000259" key="9">
    <source>
        <dbReference type="Pfam" id="PF01494"/>
    </source>
</evidence>
<keyword evidence="4" id="KW-0285">Flavoprotein</keyword>
<comment type="cofactor">
    <cofactor evidence="1">
        <name>FAD</name>
        <dbReference type="ChEBI" id="CHEBI:57692"/>
    </cofactor>
</comment>
<dbReference type="eggNOG" id="COG0654">
    <property type="taxonomic scope" value="Bacteria"/>
</dbReference>
<dbReference type="InterPro" id="IPR036188">
    <property type="entry name" value="FAD/NAD-bd_sf"/>
</dbReference>
<comment type="similarity">
    <text evidence="3">Belongs to the UbiH/COQ6 family.</text>
</comment>
<dbReference type="InterPro" id="IPR010971">
    <property type="entry name" value="UbiH/COQ6"/>
</dbReference>
<evidence type="ECO:0000313" key="10">
    <source>
        <dbReference type="EMBL" id="GAB56427.1"/>
    </source>
</evidence>
<evidence type="ECO:0000256" key="7">
    <source>
        <dbReference type="ARBA" id="ARBA00023033"/>
    </source>
</evidence>
<dbReference type="InterPro" id="IPR002938">
    <property type="entry name" value="FAD-bd"/>
</dbReference>
<dbReference type="PANTHER" id="PTHR43876:SF7">
    <property type="entry name" value="UBIQUINONE BIOSYNTHESIS MONOOXYGENASE COQ6, MITOCHONDRIAL"/>
    <property type="match status" value="1"/>
</dbReference>
<dbReference type="PROSITE" id="PS01304">
    <property type="entry name" value="UBIH"/>
    <property type="match status" value="1"/>
</dbReference>
<dbReference type="SUPFAM" id="SSF51905">
    <property type="entry name" value="FAD/NAD(P)-binding domain"/>
    <property type="match status" value="1"/>
</dbReference>
<dbReference type="Pfam" id="PF01494">
    <property type="entry name" value="FAD_binding_3"/>
    <property type="match status" value="1"/>
</dbReference>
<comment type="caution">
    <text evidence="10">The sequence shown here is derived from an EMBL/GenBank/DDBJ whole genome shotgun (WGS) entry which is preliminary data.</text>
</comment>
<feature type="transmembrane region" description="Helical" evidence="8">
    <location>
        <begin position="20"/>
        <end position="39"/>
    </location>
</feature>
<evidence type="ECO:0000256" key="4">
    <source>
        <dbReference type="ARBA" id="ARBA00022630"/>
    </source>
</evidence>
<dbReference type="GO" id="GO:0019168">
    <property type="term" value="F:2-polyprenylphenol 6-hydroxylase activity"/>
    <property type="evidence" value="ECO:0007669"/>
    <property type="project" value="TreeGrafter"/>
</dbReference>
<organism evidence="10 11">
    <name type="scientific">Glaciecola punicea ACAM 611</name>
    <dbReference type="NCBI Taxonomy" id="1121923"/>
    <lineage>
        <taxon>Bacteria</taxon>
        <taxon>Pseudomonadati</taxon>
        <taxon>Pseudomonadota</taxon>
        <taxon>Gammaproteobacteria</taxon>
        <taxon>Alteromonadales</taxon>
        <taxon>Alteromonadaceae</taxon>
        <taxon>Glaciecola</taxon>
    </lineage>
</organism>
<dbReference type="NCBIfam" id="TIGR01988">
    <property type="entry name" value="Ubi-OHases"/>
    <property type="match status" value="1"/>
</dbReference>
<dbReference type="GO" id="GO:0006744">
    <property type="term" value="P:ubiquinone biosynthetic process"/>
    <property type="evidence" value="ECO:0007669"/>
    <property type="project" value="UniProtKB-UniPathway"/>
</dbReference>
<dbReference type="PRINTS" id="PR00420">
    <property type="entry name" value="RNGMNOXGNASE"/>
</dbReference>
<dbReference type="UniPathway" id="UPA00232"/>
<feature type="domain" description="FAD-binding" evidence="9">
    <location>
        <begin position="20"/>
        <end position="373"/>
    </location>
</feature>
<evidence type="ECO:0000256" key="3">
    <source>
        <dbReference type="ARBA" id="ARBA00005349"/>
    </source>
</evidence>
<accession>H5TDQ0</accession>
<keyword evidence="11" id="KW-1185">Reference proteome</keyword>
<dbReference type="EMBL" id="BAET01000028">
    <property type="protein sequence ID" value="GAB56427.1"/>
    <property type="molecule type" value="Genomic_DNA"/>
</dbReference>
<dbReference type="InterPro" id="IPR018168">
    <property type="entry name" value="Ubi_Hdrlase_CS"/>
</dbReference>
<evidence type="ECO:0000256" key="5">
    <source>
        <dbReference type="ARBA" id="ARBA00022827"/>
    </source>
</evidence>
<evidence type="ECO:0000256" key="8">
    <source>
        <dbReference type="SAM" id="Phobius"/>
    </source>
</evidence>
<dbReference type="InterPro" id="IPR051205">
    <property type="entry name" value="UbiH/COQ6_monooxygenase"/>
</dbReference>
<dbReference type="RefSeq" id="WP_006006553.1">
    <property type="nucleotide sequence ID" value="NZ_BAET01000028.1"/>
</dbReference>
<dbReference type="GO" id="GO:0071949">
    <property type="term" value="F:FAD binding"/>
    <property type="evidence" value="ECO:0007669"/>
    <property type="project" value="InterPro"/>
</dbReference>
<keyword evidence="8" id="KW-0812">Transmembrane</keyword>
<name>H5TDQ0_9ALTE</name>
<protein>
    <submittedName>
        <fullName evidence="10">Protein visC</fullName>
    </submittedName>
</protein>
<keyword evidence="7" id="KW-0503">Monooxygenase</keyword>
<keyword evidence="8" id="KW-1133">Transmembrane helix</keyword>
<gene>
    <name evidence="10" type="primary">visC</name>
    <name evidence="10" type="ORF">GPUN_2312</name>
</gene>
<dbReference type="STRING" id="56804.BAE46_05410"/>
<keyword evidence="8" id="KW-0472">Membrane</keyword>
<reference evidence="10 11" key="2">
    <citation type="journal article" date="2017" name="Antonie Van Leeuwenhoek">
        <title>Rhizobium rhizosphaerae sp. nov., a novel species isolated from rice rhizosphere.</title>
        <authorList>
            <person name="Zhao J.J."/>
            <person name="Zhang J."/>
            <person name="Zhang R.J."/>
            <person name="Zhang C.W."/>
            <person name="Yin H.Q."/>
            <person name="Zhang X.X."/>
        </authorList>
    </citation>
    <scope>NUCLEOTIDE SEQUENCE [LARGE SCALE GENOMIC DNA]</scope>
    <source>
        <strain evidence="10 11">ACAM 611</strain>
    </source>
</reference>
<dbReference type="Gene3D" id="3.50.50.60">
    <property type="entry name" value="FAD/NAD(P)-binding domain"/>
    <property type="match status" value="2"/>
</dbReference>
<evidence type="ECO:0000256" key="1">
    <source>
        <dbReference type="ARBA" id="ARBA00001974"/>
    </source>
</evidence>
<keyword evidence="6" id="KW-0560">Oxidoreductase</keyword>
<dbReference type="AlphaFoldDB" id="H5TDQ0"/>
<dbReference type="Proteomes" id="UP000053586">
    <property type="component" value="Unassembled WGS sequence"/>
</dbReference>
<evidence type="ECO:0000313" key="11">
    <source>
        <dbReference type="Proteomes" id="UP000053586"/>
    </source>
</evidence>
<evidence type="ECO:0000256" key="6">
    <source>
        <dbReference type="ARBA" id="ARBA00023002"/>
    </source>
</evidence>